<keyword evidence="1" id="KW-0472">Membrane</keyword>
<gene>
    <name evidence="2" type="ORF">J2T22_004066</name>
</gene>
<reference evidence="2 3" key="1">
    <citation type="submission" date="2023-07" db="EMBL/GenBank/DDBJ databases">
        <title>Sorghum-associated microbial communities from plants grown in Nebraska, USA.</title>
        <authorList>
            <person name="Schachtman D."/>
        </authorList>
    </citation>
    <scope>NUCLEOTIDE SEQUENCE [LARGE SCALE GENOMIC DNA]</scope>
    <source>
        <strain evidence="2 3">DS994</strain>
    </source>
</reference>
<dbReference type="EMBL" id="JAUSSY010000020">
    <property type="protein sequence ID" value="MDQ0120856.1"/>
    <property type="molecule type" value="Genomic_DNA"/>
</dbReference>
<keyword evidence="3" id="KW-1185">Reference proteome</keyword>
<comment type="caution">
    <text evidence="2">The sequence shown here is derived from an EMBL/GenBank/DDBJ whole genome shotgun (WGS) entry which is preliminary data.</text>
</comment>
<keyword evidence="1" id="KW-1133">Transmembrane helix</keyword>
<evidence type="ECO:0000256" key="1">
    <source>
        <dbReference type="SAM" id="Phobius"/>
    </source>
</evidence>
<keyword evidence="1" id="KW-0812">Transmembrane</keyword>
<protein>
    <submittedName>
        <fullName evidence="2">Uncharacterized protein</fullName>
    </submittedName>
</protein>
<feature type="transmembrane region" description="Helical" evidence="1">
    <location>
        <begin position="399"/>
        <end position="425"/>
    </location>
</feature>
<sequence>MSEPGFVMRSPWYDRVREGLDLRAPLARRPRIQMYDSSDFVERLIEDPADSLVFGDDDVWTYPVPVRPHVTDDTRLRLATSRLVKTNLRKLYQPLHERFYVVVVEVFCDVPGLPRAGSHDEISVGFRMRRLHTSLTAKGRPARRVAANLVADLAKEQGLGECVPISSDVRDVWWANEAWRRKFNEDHAADLAEIDCHTDIQEWLLSPKGSGRWRTICDVSDPVIEGEKEQIIQMTRLPVREKDKMCAEDAGPKGPGSRSLWFGVIPTYSGDHWLAPQPGGRRPEIERKLDDHAIYEIECVVAQAREGCPTLTWVSAPTEPFRLADPMDPAGTKNRTVTIILPDLRRLAARASEKQGPGGVRIVTPPDSQFKMNPFSGIPKQGEGRIGAGAAVCTYAIELFFIVAFFLFLLFLPIVVLIFQLWWLLALRFCIPPRIGFTAVADFVATGKVIGGAGWNATLAAELDITLGSDLRDVPVPGGWADQLVAAKDPSGAFIFKNDAKLTHALVVSTDPGDAAQPAPLPHKVSPADPLCAVAPGPLASPGPHRTKHSL</sequence>
<evidence type="ECO:0000313" key="3">
    <source>
        <dbReference type="Proteomes" id="UP001226389"/>
    </source>
</evidence>
<name>A0ABT9UMI1_9MICC</name>
<organism evidence="2 3">
    <name type="scientific">Pseudarthrobacter defluvii</name>
    <dbReference type="NCBI Taxonomy" id="410837"/>
    <lineage>
        <taxon>Bacteria</taxon>
        <taxon>Bacillati</taxon>
        <taxon>Actinomycetota</taxon>
        <taxon>Actinomycetes</taxon>
        <taxon>Micrococcales</taxon>
        <taxon>Micrococcaceae</taxon>
        <taxon>Pseudarthrobacter</taxon>
    </lineage>
</organism>
<accession>A0ABT9UMI1</accession>
<proteinExistence type="predicted"/>
<evidence type="ECO:0000313" key="2">
    <source>
        <dbReference type="EMBL" id="MDQ0120856.1"/>
    </source>
</evidence>
<dbReference type="Proteomes" id="UP001226389">
    <property type="component" value="Unassembled WGS sequence"/>
</dbReference>
<dbReference type="RefSeq" id="WP_307493163.1">
    <property type="nucleotide sequence ID" value="NZ_JAUSSY010000020.1"/>
</dbReference>